<evidence type="ECO:0000256" key="1">
    <source>
        <dbReference type="ARBA" id="ARBA00009003"/>
    </source>
</evidence>
<comment type="caution">
    <text evidence="2">The sequence shown here is derived from an EMBL/GenBank/DDBJ whole genome shotgun (WGS) entry which is preliminary data.</text>
</comment>
<dbReference type="InterPro" id="IPR029044">
    <property type="entry name" value="Nucleotide-diphossugar_trans"/>
</dbReference>
<keyword evidence="3" id="KW-1185">Reference proteome</keyword>
<dbReference type="Gene3D" id="3.90.550.20">
    <property type="match status" value="1"/>
</dbReference>
<evidence type="ECO:0000313" key="2">
    <source>
        <dbReference type="EMBL" id="KAK8862152.1"/>
    </source>
</evidence>
<dbReference type="Proteomes" id="UP001390339">
    <property type="component" value="Unassembled WGS sequence"/>
</dbReference>
<dbReference type="EMBL" id="JAPCWZ010000005">
    <property type="protein sequence ID" value="KAK8862152.1"/>
    <property type="molecule type" value="Genomic_DNA"/>
</dbReference>
<proteinExistence type="inferred from homology"/>
<dbReference type="PANTHER" id="PTHR31834:SF1">
    <property type="entry name" value="INITIATION-SPECIFIC ALPHA-1,6-MANNOSYLTRANSFERASE"/>
    <property type="match status" value="1"/>
</dbReference>
<dbReference type="PANTHER" id="PTHR31834">
    <property type="entry name" value="INITIATION-SPECIFIC ALPHA-1,6-MANNOSYLTRANSFERASE"/>
    <property type="match status" value="1"/>
</dbReference>
<dbReference type="SUPFAM" id="SSF53448">
    <property type="entry name" value="Nucleotide-diphospho-sugar transferases"/>
    <property type="match status" value="1"/>
</dbReference>
<dbReference type="InterPro" id="IPR007577">
    <property type="entry name" value="GlycoTrfase_DXD_sugar-bd_CS"/>
</dbReference>
<sequence>MPDSVSAKGIWEIHDHSWLHMNPDYTYTRIGSEGALAFIGKHFPDRLDILETFEDIRNPGMKSDFLRYLILLAEGGIYTDTDTTAVRPVAEWIPKQYKASAKVLVGMEWDIRDSDDQMWFVYPIQFAQWTIAAAPHHPIMEDLVDSVLKRIELHTIKYNTTVDQLELSNQELVDTTGPTVWTRAVWRHLQAQEPSLTGMRNLSFLQEPTLYGDVLVLPINSFGSGQAHSGSSRSRWLPPDALVRHHWQGSWRTAE</sequence>
<accession>A0ABR2IFP2</accession>
<gene>
    <name evidence="2" type="ORF">PGQ11_008387</name>
</gene>
<dbReference type="InterPro" id="IPR039367">
    <property type="entry name" value="Och1-like"/>
</dbReference>
<name>A0ABR2IFP2_9PEZI</name>
<evidence type="ECO:0000313" key="3">
    <source>
        <dbReference type="Proteomes" id="UP001390339"/>
    </source>
</evidence>
<dbReference type="Pfam" id="PF04488">
    <property type="entry name" value="Gly_transf_sug"/>
    <property type="match status" value="1"/>
</dbReference>
<protein>
    <submittedName>
        <fullName evidence="2">Initiation-specific alpha-1-6-mannosyltransferase</fullName>
    </submittedName>
</protein>
<comment type="similarity">
    <text evidence="1">Belongs to the glycosyltransferase 32 family.</text>
</comment>
<organism evidence="2 3">
    <name type="scientific">Apiospora arundinis</name>
    <dbReference type="NCBI Taxonomy" id="335852"/>
    <lineage>
        <taxon>Eukaryota</taxon>
        <taxon>Fungi</taxon>
        <taxon>Dikarya</taxon>
        <taxon>Ascomycota</taxon>
        <taxon>Pezizomycotina</taxon>
        <taxon>Sordariomycetes</taxon>
        <taxon>Xylariomycetidae</taxon>
        <taxon>Amphisphaeriales</taxon>
        <taxon>Apiosporaceae</taxon>
        <taxon>Apiospora</taxon>
    </lineage>
</organism>
<reference evidence="2 3" key="1">
    <citation type="journal article" date="2024" name="IMA Fungus">
        <title>Apiospora arundinis, a panoply of carbohydrate-active enzymes and secondary metabolites.</title>
        <authorList>
            <person name="Sorensen T."/>
            <person name="Petersen C."/>
            <person name="Muurmann A.T."/>
            <person name="Christiansen J.V."/>
            <person name="Brundto M.L."/>
            <person name="Overgaard C.K."/>
            <person name="Boysen A.T."/>
            <person name="Wollenberg R.D."/>
            <person name="Larsen T.O."/>
            <person name="Sorensen J.L."/>
            <person name="Nielsen K.L."/>
            <person name="Sondergaard T.E."/>
        </authorList>
    </citation>
    <scope>NUCLEOTIDE SEQUENCE [LARGE SCALE GENOMIC DNA]</scope>
    <source>
        <strain evidence="2 3">AAU 773</strain>
    </source>
</reference>